<evidence type="ECO:0000256" key="6">
    <source>
        <dbReference type="SAM" id="Phobius"/>
    </source>
</evidence>
<evidence type="ECO:0000256" key="5">
    <source>
        <dbReference type="PROSITE-ProRule" id="PRU00284"/>
    </source>
</evidence>
<comment type="similarity">
    <text evidence="4">Belongs to the methyl-accepting chemotaxis (MCP) protein family.</text>
</comment>
<dbReference type="Pfam" id="PF00015">
    <property type="entry name" value="MCPsignal"/>
    <property type="match status" value="1"/>
</dbReference>
<keyword evidence="2 6" id="KW-1133">Transmembrane helix</keyword>
<dbReference type="InterPro" id="IPR004090">
    <property type="entry name" value="Chemotax_Me-accpt_rcpt"/>
</dbReference>
<dbReference type="CDD" id="cd06225">
    <property type="entry name" value="HAMP"/>
    <property type="match status" value="1"/>
</dbReference>
<evidence type="ECO:0008006" key="11">
    <source>
        <dbReference type="Google" id="ProtNLM"/>
    </source>
</evidence>
<evidence type="ECO:0000313" key="9">
    <source>
        <dbReference type="EMBL" id="GEO33217.1"/>
    </source>
</evidence>
<dbReference type="GO" id="GO:0004888">
    <property type="term" value="F:transmembrane signaling receptor activity"/>
    <property type="evidence" value="ECO:0007669"/>
    <property type="project" value="InterPro"/>
</dbReference>
<dbReference type="Proteomes" id="UP000321181">
    <property type="component" value="Unassembled WGS sequence"/>
</dbReference>
<dbReference type="GO" id="GO:0016020">
    <property type="term" value="C:membrane"/>
    <property type="evidence" value="ECO:0007669"/>
    <property type="project" value="InterPro"/>
</dbReference>
<dbReference type="SMART" id="SM00283">
    <property type="entry name" value="MA"/>
    <property type="match status" value="1"/>
</dbReference>
<dbReference type="GO" id="GO:0007165">
    <property type="term" value="P:signal transduction"/>
    <property type="evidence" value="ECO:0007669"/>
    <property type="project" value="UniProtKB-KW"/>
</dbReference>
<dbReference type="EMBL" id="BJYY01000004">
    <property type="protein sequence ID" value="GEO33217.1"/>
    <property type="molecule type" value="Genomic_DNA"/>
</dbReference>
<keyword evidence="6" id="KW-0472">Membrane</keyword>
<dbReference type="RefSeq" id="WP_246131010.1">
    <property type="nucleotide sequence ID" value="NZ_BAAARM010000002.1"/>
</dbReference>
<dbReference type="Pfam" id="PF00672">
    <property type="entry name" value="HAMP"/>
    <property type="match status" value="1"/>
</dbReference>
<dbReference type="PRINTS" id="PR00260">
    <property type="entry name" value="CHEMTRNSDUCR"/>
</dbReference>
<keyword evidence="10" id="KW-1185">Reference proteome</keyword>
<dbReference type="AlphaFoldDB" id="A0A512DA12"/>
<evidence type="ECO:0000259" key="8">
    <source>
        <dbReference type="PROSITE" id="PS50885"/>
    </source>
</evidence>
<feature type="domain" description="HAMP" evidence="8">
    <location>
        <begin position="221"/>
        <end position="273"/>
    </location>
</feature>
<feature type="domain" description="Methyl-accepting transducer" evidence="7">
    <location>
        <begin position="278"/>
        <end position="521"/>
    </location>
</feature>
<protein>
    <recommendedName>
        <fullName evidence="11">Methyl-accepting chemotaxis protein</fullName>
    </recommendedName>
</protein>
<reference evidence="9 10" key="1">
    <citation type="submission" date="2019-07" db="EMBL/GenBank/DDBJ databases">
        <title>Whole genome shotgun sequence of Cellulomonas aerilata NBRC 106308.</title>
        <authorList>
            <person name="Hosoyama A."/>
            <person name="Uohara A."/>
            <person name="Ohji S."/>
            <person name="Ichikawa N."/>
        </authorList>
    </citation>
    <scope>NUCLEOTIDE SEQUENCE [LARGE SCALE GENOMIC DNA]</scope>
    <source>
        <strain evidence="9 10">NBRC 106308</strain>
    </source>
</reference>
<dbReference type="PROSITE" id="PS50885">
    <property type="entry name" value="HAMP"/>
    <property type="match status" value="1"/>
</dbReference>
<dbReference type="SMART" id="SM00304">
    <property type="entry name" value="HAMP"/>
    <property type="match status" value="1"/>
</dbReference>
<keyword evidence="3 5" id="KW-0807">Transducer</keyword>
<proteinExistence type="inferred from homology"/>
<evidence type="ECO:0000256" key="1">
    <source>
        <dbReference type="ARBA" id="ARBA00022692"/>
    </source>
</evidence>
<evidence type="ECO:0000259" key="7">
    <source>
        <dbReference type="PROSITE" id="PS50111"/>
    </source>
</evidence>
<feature type="transmembrane region" description="Helical" evidence="6">
    <location>
        <begin position="12"/>
        <end position="34"/>
    </location>
</feature>
<keyword evidence="1 6" id="KW-0812">Transmembrane</keyword>
<dbReference type="GO" id="GO:0006935">
    <property type="term" value="P:chemotaxis"/>
    <property type="evidence" value="ECO:0007669"/>
    <property type="project" value="InterPro"/>
</dbReference>
<evidence type="ECO:0000256" key="3">
    <source>
        <dbReference type="ARBA" id="ARBA00023224"/>
    </source>
</evidence>
<dbReference type="PANTHER" id="PTHR32089:SF112">
    <property type="entry name" value="LYSOZYME-LIKE PROTEIN-RELATED"/>
    <property type="match status" value="1"/>
</dbReference>
<evidence type="ECO:0000256" key="4">
    <source>
        <dbReference type="ARBA" id="ARBA00029447"/>
    </source>
</evidence>
<evidence type="ECO:0000313" key="10">
    <source>
        <dbReference type="Proteomes" id="UP000321181"/>
    </source>
</evidence>
<accession>A0A512DA12</accession>
<dbReference type="SUPFAM" id="SSF58104">
    <property type="entry name" value="Methyl-accepting chemotaxis protein (MCP) signaling domain"/>
    <property type="match status" value="1"/>
</dbReference>
<name>A0A512DA12_9CELL</name>
<dbReference type="PROSITE" id="PS50111">
    <property type="entry name" value="CHEMOTAXIS_TRANSDUC_2"/>
    <property type="match status" value="1"/>
</dbReference>
<evidence type="ECO:0000256" key="2">
    <source>
        <dbReference type="ARBA" id="ARBA00022989"/>
    </source>
</evidence>
<dbReference type="InterPro" id="IPR003660">
    <property type="entry name" value="HAMP_dom"/>
</dbReference>
<sequence length="536" mass="55234">MALRQSIGRRLGLAFGSISLIVVASAAFGLGAVAEQRDLSDDIREAEGVVRDAETARFQIADATGWQGLVFADVLVYGPDAALAEDAYNRAGLLAGEEDVYTWLDGVDTDAMTAEEAQAFSRLRPAWDDFYAWDEQVVEWMAPGTPEGYRTAIESVNGGEAGAAYSTVLGIADEIQASARARVEDLGADQAAAQRRAVTLLAAAGMLSVLAALVLSVRVTLSVVRPVNRIREVSLAMAADDLTQTCGVRSRDEVGQAAAAVDAAVAGMRDLVASVGLSARQVSDAAAELAGANRQVGSGSDETSARSGVVAAAAEQVSRDVQTVAAGAEQMGASIREIAQNANEAAKASSQAVEHARTTAATVARLGESSREIGNVVKVITSIAEQTNLLALNATIEAARAGEAGKGFAVVAGEVKELAQESARAAEDIARRIATNQEETASAVGAIGQIGGVIGAINDYQLTIASAVEEQTATTNEMSRSVAQAAAGSGEIASSITDVARVARSSSEVLGRMGTAVDDLARMSSDLGERVSRFTS</sequence>
<dbReference type="Gene3D" id="1.10.287.950">
    <property type="entry name" value="Methyl-accepting chemotaxis protein"/>
    <property type="match status" value="1"/>
</dbReference>
<dbReference type="PANTHER" id="PTHR32089">
    <property type="entry name" value="METHYL-ACCEPTING CHEMOTAXIS PROTEIN MCPB"/>
    <property type="match status" value="1"/>
</dbReference>
<gene>
    <name evidence="9" type="ORF">CAE01nite_09420</name>
</gene>
<organism evidence="9 10">
    <name type="scientific">Cellulomonas aerilata</name>
    <dbReference type="NCBI Taxonomy" id="515326"/>
    <lineage>
        <taxon>Bacteria</taxon>
        <taxon>Bacillati</taxon>
        <taxon>Actinomycetota</taxon>
        <taxon>Actinomycetes</taxon>
        <taxon>Micrococcales</taxon>
        <taxon>Cellulomonadaceae</taxon>
        <taxon>Cellulomonas</taxon>
    </lineage>
</organism>
<dbReference type="InterPro" id="IPR004089">
    <property type="entry name" value="MCPsignal_dom"/>
</dbReference>
<comment type="caution">
    <text evidence="9">The sequence shown here is derived from an EMBL/GenBank/DDBJ whole genome shotgun (WGS) entry which is preliminary data.</text>
</comment>